<evidence type="ECO:0000256" key="1">
    <source>
        <dbReference type="SAM" id="MobiDB-lite"/>
    </source>
</evidence>
<feature type="transmembrane region" description="Helical" evidence="2">
    <location>
        <begin position="103"/>
        <end position="121"/>
    </location>
</feature>
<keyword evidence="2" id="KW-0472">Membrane</keyword>
<feature type="transmembrane region" description="Helical" evidence="2">
    <location>
        <begin position="133"/>
        <end position="150"/>
    </location>
</feature>
<organism evidence="3 5">
    <name type="scientific">Durusdinium trenchii</name>
    <dbReference type="NCBI Taxonomy" id="1381693"/>
    <lineage>
        <taxon>Eukaryota</taxon>
        <taxon>Sar</taxon>
        <taxon>Alveolata</taxon>
        <taxon>Dinophyceae</taxon>
        <taxon>Suessiales</taxon>
        <taxon>Symbiodiniaceae</taxon>
        <taxon>Durusdinium</taxon>
    </lineage>
</organism>
<sequence>MFACYALKRRVLCIAALALVITASLIDLDARKDTSFAPSILGLSFGLLLGIIHIPEAGVVRDVPWSCKLALCSILAIFTIYAATYPWHMLPSLGAHRHMGKRLIMLVSMLVNAAVYILCILKQHPPSIYAHDAKWCIFGIWLSSMAYQLFEAALAYNSKIVQDFALAFAISVDSVVLGWILIMFQARMQVLRSGSDACAYKSKFWIYVMCGSFIANSICTAIQRGLSSEGGMISSLIVRSIFLIIWMTYVILVCKTLSRGLYVLWMESRRVRGLPKRQVEWAARVLRLELLICATLGVTTFLVWSTINVVKYIELMDPHEYNRIKTKVWFYVQILRRADGALNAVELAFLSGILWQGKPPEEDDTEMETRSRLRGLTSMSDFLEVDEQLLYHAKVEQLAHRGFHLGRLLQFWEQLLDGELMPSFDPKRSQTNDVVRQAIIPGSRCGSGGMALASIWEENEVLPQSMVTHNWTNTFAHLVGAMVTDALKGDVYADISELLTRQEGVAALKEQLRQSGTLETTFWVCAFSVNQHASICGGYGPEPPEGTPEWNAWDKKRYDSVSLQRFPLCDCHEPKSFSHQDPVCELNKFDDMMNFLSQKIEDFGQLIVIDEHFDVLYRAWCVAEIVEANVLSIPARIKVYSQAAVDINYDRLSLLDVRDCSASSQDDKDVILRKIVDVDAFNLKLQQLVFSSQGIFSKWVDGKERSRQVGRIWRRSSCSSRVFKEEDSIYEDISCKCCHLRSMFSKFRSEDTPYEEEDSEESSSSSDAV</sequence>
<evidence type="ECO:0000313" key="4">
    <source>
        <dbReference type="EMBL" id="CAK9088887.1"/>
    </source>
</evidence>
<keyword evidence="5" id="KW-1185">Reference proteome</keyword>
<feature type="compositionally biased region" description="Acidic residues" evidence="1">
    <location>
        <begin position="752"/>
        <end position="761"/>
    </location>
</feature>
<evidence type="ECO:0000256" key="2">
    <source>
        <dbReference type="SAM" id="Phobius"/>
    </source>
</evidence>
<protein>
    <submittedName>
        <fullName evidence="3">Uncharacterized protein</fullName>
    </submittedName>
</protein>
<feature type="region of interest" description="Disordered" evidence="1">
    <location>
        <begin position="748"/>
        <end position="769"/>
    </location>
</feature>
<feature type="transmembrane region" description="Helical" evidence="2">
    <location>
        <begin position="165"/>
        <end position="184"/>
    </location>
</feature>
<feature type="transmembrane region" description="Helical" evidence="2">
    <location>
        <begin position="35"/>
        <end position="54"/>
    </location>
</feature>
<reference evidence="3 5" key="1">
    <citation type="submission" date="2024-02" db="EMBL/GenBank/DDBJ databases">
        <authorList>
            <person name="Chen Y."/>
            <person name="Shah S."/>
            <person name="Dougan E. K."/>
            <person name="Thang M."/>
            <person name="Chan C."/>
        </authorList>
    </citation>
    <scope>NUCLEOTIDE SEQUENCE [LARGE SCALE GENOMIC DNA]</scope>
</reference>
<dbReference type="Proteomes" id="UP001642464">
    <property type="component" value="Unassembled WGS sequence"/>
</dbReference>
<comment type="caution">
    <text evidence="3">The sequence shown here is derived from an EMBL/GenBank/DDBJ whole genome shotgun (WGS) entry which is preliminary data.</text>
</comment>
<accession>A0ABP0H689</accession>
<dbReference type="EMBL" id="CAXAMM010000059">
    <property type="protein sequence ID" value="CAK8985737.1"/>
    <property type="molecule type" value="Genomic_DNA"/>
</dbReference>
<feature type="transmembrane region" description="Helical" evidence="2">
    <location>
        <begin position="286"/>
        <end position="307"/>
    </location>
</feature>
<dbReference type="EMBL" id="CAXAMM010039784">
    <property type="protein sequence ID" value="CAK9088887.1"/>
    <property type="molecule type" value="Genomic_DNA"/>
</dbReference>
<keyword evidence="2" id="KW-1133">Transmembrane helix</keyword>
<evidence type="ECO:0000313" key="5">
    <source>
        <dbReference type="Proteomes" id="UP001642464"/>
    </source>
</evidence>
<keyword evidence="2" id="KW-0812">Transmembrane</keyword>
<feature type="transmembrane region" description="Helical" evidence="2">
    <location>
        <begin position="243"/>
        <end position="265"/>
    </location>
</feature>
<name>A0ABP0H689_9DINO</name>
<feature type="transmembrane region" description="Helical" evidence="2">
    <location>
        <begin position="66"/>
        <end position="83"/>
    </location>
</feature>
<proteinExistence type="predicted"/>
<evidence type="ECO:0000313" key="3">
    <source>
        <dbReference type="EMBL" id="CAK8985737.1"/>
    </source>
</evidence>
<gene>
    <name evidence="3" type="ORF">SCF082_LOCUS265</name>
    <name evidence="4" type="ORF">SCF082_LOCUS41976</name>
</gene>
<feature type="transmembrane region" description="Helical" evidence="2">
    <location>
        <begin position="204"/>
        <end position="223"/>
    </location>
</feature>